<dbReference type="Gene3D" id="2.60.40.420">
    <property type="entry name" value="Cupredoxins - blue copper proteins"/>
    <property type="match status" value="3"/>
</dbReference>
<dbReference type="InterPro" id="IPR045087">
    <property type="entry name" value="Cu-oxidase_fam"/>
</dbReference>
<dbReference type="GO" id="GO:0005507">
    <property type="term" value="F:copper ion binding"/>
    <property type="evidence" value="ECO:0007669"/>
    <property type="project" value="InterPro"/>
</dbReference>
<keyword evidence="1" id="KW-0479">Metal-binding</keyword>
<dbReference type="PANTHER" id="PTHR48267">
    <property type="entry name" value="CUPREDOXIN SUPERFAMILY PROTEIN"/>
    <property type="match status" value="1"/>
</dbReference>
<dbReference type="InterPro" id="IPR008972">
    <property type="entry name" value="Cupredoxin"/>
</dbReference>
<evidence type="ECO:0000259" key="3">
    <source>
        <dbReference type="Pfam" id="PF07731"/>
    </source>
</evidence>
<organism evidence="4 5">
    <name type="scientific">Rhodovarius crocodyli</name>
    <dbReference type="NCBI Taxonomy" id="1979269"/>
    <lineage>
        <taxon>Bacteria</taxon>
        <taxon>Pseudomonadati</taxon>
        <taxon>Pseudomonadota</taxon>
        <taxon>Alphaproteobacteria</taxon>
        <taxon>Acetobacterales</taxon>
        <taxon>Roseomonadaceae</taxon>
        <taxon>Rhodovarius</taxon>
    </lineage>
</organism>
<gene>
    <name evidence="4" type="ORF">EOD42_21690</name>
</gene>
<proteinExistence type="predicted"/>
<evidence type="ECO:0000313" key="5">
    <source>
        <dbReference type="Proteomes" id="UP000282957"/>
    </source>
</evidence>
<evidence type="ECO:0000256" key="2">
    <source>
        <dbReference type="ARBA" id="ARBA00023002"/>
    </source>
</evidence>
<keyword evidence="5" id="KW-1185">Reference proteome</keyword>
<dbReference type="GO" id="GO:0016491">
    <property type="term" value="F:oxidoreductase activity"/>
    <property type="evidence" value="ECO:0007669"/>
    <property type="project" value="UniProtKB-KW"/>
</dbReference>
<dbReference type="OrthoDB" id="9757546at2"/>
<protein>
    <recommendedName>
        <fullName evidence="3">Plastocyanin-like domain-containing protein</fullName>
    </recommendedName>
</protein>
<dbReference type="Proteomes" id="UP000282957">
    <property type="component" value="Unassembled WGS sequence"/>
</dbReference>
<accession>A0A437M245</accession>
<dbReference type="EMBL" id="SACL01000010">
    <property type="protein sequence ID" value="RVT91584.1"/>
    <property type="molecule type" value="Genomic_DNA"/>
</dbReference>
<keyword evidence="2" id="KW-0560">Oxidoreductase</keyword>
<reference evidence="4 5" key="1">
    <citation type="submission" date="2019-01" db="EMBL/GenBank/DDBJ databases">
        <authorList>
            <person name="Chen W.-M."/>
        </authorList>
    </citation>
    <scope>NUCLEOTIDE SEQUENCE [LARGE SCALE GENOMIC DNA]</scope>
    <source>
        <strain evidence="4 5">CCP-6</strain>
    </source>
</reference>
<dbReference type="SUPFAM" id="SSF49503">
    <property type="entry name" value="Cupredoxins"/>
    <property type="match status" value="3"/>
</dbReference>
<sequence length="694" mass="73378">MASRIFVLLLALIAVPAAGAELREPRILAASPQPDSACGPGPAIGLLLRESLRPDVGPYAVALSGYGQGADPAADRYAPFMLRLAGGQRARIALRNGLVDEPANLHTHGLFTAPRAEAPCNLGDYSLFNAEAQGRLDYRIALPAQLPGASFGRAERHVAYPRGLAWFHAHVHGLSRDQVANGMAGLIAVGDPLAAVPRALRDGTDVRHLVLRDIQLTVPDCPAAGRTQAGLACEPGRPLLPGTLPDGAAVPARFGVAGAEDASWNPSLCGDFDSPGEAPEDSVLGPGFCARAQQATGRHAVWLFTVNGQWMPDITMAPGRRMLLRISNFSPSVTYNIEIGAEGGPPLPLTLLEMDGGLAGTASEQPGPARRVMLMPGARAEILLAAPGRPLPPGPLRLRTTGMVAAATGAEADVWPAMALATLRVPRQAPPPAPPVPGWPSARREAPAVAATPRPAWLPESCSILPPGEGWRRRITFDIRRGEEGEAFLMGQEVVDREGRPYPWDPAQPAIGRGWLPEPWLAHGRHAGDQPLPGHRICPVRGRGEVWEVVNLSAEFHNLHIHQGSFRPARAADPGAPAGLGDAIQDPDGQFTRHLGQLLDMAGSWHDSVAVAARAPGGETPRSFIYLPFAAAQQEGLYPIHCHILEHEDKGMMALVQVLPPAPEAGARLTDSQLLAMLASGTDALPAMCLPLAR</sequence>
<dbReference type="PROSITE" id="PS00080">
    <property type="entry name" value="MULTICOPPER_OXIDASE2"/>
    <property type="match status" value="1"/>
</dbReference>
<evidence type="ECO:0000313" key="4">
    <source>
        <dbReference type="EMBL" id="RVT91584.1"/>
    </source>
</evidence>
<feature type="domain" description="Plastocyanin-like" evidence="3">
    <location>
        <begin position="546"/>
        <end position="660"/>
    </location>
</feature>
<dbReference type="PROSITE" id="PS00079">
    <property type="entry name" value="MULTICOPPER_OXIDASE1"/>
    <property type="match status" value="1"/>
</dbReference>
<dbReference type="Pfam" id="PF07731">
    <property type="entry name" value="Cu-oxidase_2"/>
    <property type="match status" value="1"/>
</dbReference>
<dbReference type="RefSeq" id="WP_127789687.1">
    <property type="nucleotide sequence ID" value="NZ_SACL01000010.1"/>
</dbReference>
<dbReference type="InterPro" id="IPR033138">
    <property type="entry name" value="Cu_oxidase_CS"/>
</dbReference>
<comment type="caution">
    <text evidence="4">The sequence shown here is derived from an EMBL/GenBank/DDBJ whole genome shotgun (WGS) entry which is preliminary data.</text>
</comment>
<dbReference type="AlphaFoldDB" id="A0A437M245"/>
<dbReference type="InterPro" id="IPR002355">
    <property type="entry name" value="Cu_oxidase_Cu_BS"/>
</dbReference>
<evidence type="ECO:0000256" key="1">
    <source>
        <dbReference type="ARBA" id="ARBA00022723"/>
    </source>
</evidence>
<dbReference type="InterPro" id="IPR011706">
    <property type="entry name" value="Cu-oxidase_C"/>
</dbReference>
<dbReference type="PANTHER" id="PTHR48267:SF1">
    <property type="entry name" value="BILIRUBIN OXIDASE"/>
    <property type="match status" value="1"/>
</dbReference>
<name>A0A437M245_9PROT</name>